<protein>
    <submittedName>
        <fullName evidence="2">Uncharacterized protein</fullName>
    </submittedName>
</protein>
<evidence type="ECO:0000256" key="1">
    <source>
        <dbReference type="SAM" id="MobiDB-lite"/>
    </source>
</evidence>
<gene>
    <name evidence="2" type="ORF">A2785_03070</name>
</gene>
<evidence type="ECO:0000313" key="2">
    <source>
        <dbReference type="EMBL" id="OGY16547.1"/>
    </source>
</evidence>
<comment type="caution">
    <text evidence="2">The sequence shown here is derived from an EMBL/GenBank/DDBJ whole genome shotgun (WGS) entry which is preliminary data.</text>
</comment>
<reference evidence="2 3" key="1">
    <citation type="journal article" date="2016" name="Nat. Commun.">
        <title>Thousands of microbial genomes shed light on interconnected biogeochemical processes in an aquifer system.</title>
        <authorList>
            <person name="Anantharaman K."/>
            <person name="Brown C.T."/>
            <person name="Hug L.A."/>
            <person name="Sharon I."/>
            <person name="Castelle C.J."/>
            <person name="Probst A.J."/>
            <person name="Thomas B.C."/>
            <person name="Singh A."/>
            <person name="Wilkins M.J."/>
            <person name="Karaoz U."/>
            <person name="Brodie E.L."/>
            <person name="Williams K.H."/>
            <person name="Hubbard S.S."/>
            <person name="Banfield J.F."/>
        </authorList>
    </citation>
    <scope>NUCLEOTIDE SEQUENCE [LARGE SCALE GENOMIC DNA]</scope>
</reference>
<name>A0A1G1VMT8_9BACT</name>
<feature type="region of interest" description="Disordered" evidence="1">
    <location>
        <begin position="47"/>
        <end position="81"/>
    </location>
</feature>
<dbReference type="Proteomes" id="UP000179069">
    <property type="component" value="Unassembled WGS sequence"/>
</dbReference>
<accession>A0A1G1VMT8</accession>
<proteinExistence type="predicted"/>
<sequence length="81" mass="8782">MTEEGTPVHHQPDVEPEPEQESLREYFRSELGRTIRGFGHALVGLLTAPGRGPAISGDATGRPSQSQETTPQEPPPPQDPQ</sequence>
<dbReference type="AlphaFoldDB" id="A0A1G1VMT8"/>
<dbReference type="EMBL" id="MHCI01000014">
    <property type="protein sequence ID" value="OGY16547.1"/>
    <property type="molecule type" value="Genomic_DNA"/>
</dbReference>
<feature type="compositionally biased region" description="Basic and acidic residues" evidence="1">
    <location>
        <begin position="1"/>
        <end position="13"/>
    </location>
</feature>
<evidence type="ECO:0000313" key="3">
    <source>
        <dbReference type="Proteomes" id="UP000179069"/>
    </source>
</evidence>
<feature type="compositionally biased region" description="Pro residues" evidence="1">
    <location>
        <begin position="72"/>
        <end position="81"/>
    </location>
</feature>
<feature type="region of interest" description="Disordered" evidence="1">
    <location>
        <begin position="1"/>
        <end position="22"/>
    </location>
</feature>
<organism evidence="2 3">
    <name type="scientific">Candidatus Chisholmbacteria bacterium RIFCSPHIGHO2_01_FULL_49_18</name>
    <dbReference type="NCBI Taxonomy" id="1797590"/>
    <lineage>
        <taxon>Bacteria</taxon>
        <taxon>Candidatus Chisholmiibacteriota</taxon>
    </lineage>
</organism>